<dbReference type="PROSITE" id="PS01229">
    <property type="entry name" value="COF_2"/>
    <property type="match status" value="1"/>
</dbReference>
<dbReference type="PROSITE" id="PS00154">
    <property type="entry name" value="ATPASE_E1_E2"/>
    <property type="match status" value="1"/>
</dbReference>
<feature type="domain" description="P-type ATPase A" evidence="15">
    <location>
        <begin position="118"/>
        <end position="217"/>
    </location>
</feature>
<dbReference type="Pfam" id="PF00122">
    <property type="entry name" value="E1-E2_ATPase"/>
    <property type="match status" value="1"/>
</dbReference>
<dbReference type="InterPro" id="IPR036412">
    <property type="entry name" value="HAD-like_sf"/>
</dbReference>
<keyword evidence="14" id="KW-1003">Cell membrane</keyword>
<evidence type="ECO:0000259" key="15">
    <source>
        <dbReference type="Pfam" id="PF00122"/>
    </source>
</evidence>
<evidence type="ECO:0000256" key="5">
    <source>
        <dbReference type="ARBA" id="ARBA00022692"/>
    </source>
</evidence>
<dbReference type="NCBIfam" id="TIGR01525">
    <property type="entry name" value="ATPase-IB_hvy"/>
    <property type="match status" value="1"/>
</dbReference>
<dbReference type="PRINTS" id="PR00119">
    <property type="entry name" value="CATATPASE"/>
</dbReference>
<organism evidence="16 17">
    <name type="scientific">Oceanobacillus indicireducens</name>
    <dbReference type="NCBI Taxonomy" id="1004261"/>
    <lineage>
        <taxon>Bacteria</taxon>
        <taxon>Bacillati</taxon>
        <taxon>Bacillota</taxon>
        <taxon>Bacilli</taxon>
        <taxon>Bacillales</taxon>
        <taxon>Bacillaceae</taxon>
        <taxon>Oceanobacillus</taxon>
    </lineage>
</organism>
<comment type="caution">
    <text evidence="16">The sequence shown here is derived from an EMBL/GenBank/DDBJ whole genome shotgun (WGS) entry which is preliminary data.</text>
</comment>
<keyword evidence="4" id="KW-0597">Phosphoprotein</keyword>
<dbReference type="InterPro" id="IPR023299">
    <property type="entry name" value="ATPase_P-typ_cyto_dom_N"/>
</dbReference>
<dbReference type="InterPro" id="IPR059000">
    <property type="entry name" value="ATPase_P-type_domA"/>
</dbReference>
<keyword evidence="12" id="KW-0406">Ion transport</keyword>
<evidence type="ECO:0000256" key="10">
    <source>
        <dbReference type="ARBA" id="ARBA00022967"/>
    </source>
</evidence>
<protein>
    <submittedName>
        <fullName evidence="16">ATPase</fullName>
    </submittedName>
</protein>
<dbReference type="InterPro" id="IPR001757">
    <property type="entry name" value="P_typ_ATPase"/>
</dbReference>
<feature type="transmembrane region" description="Helical" evidence="14">
    <location>
        <begin position="37"/>
        <end position="55"/>
    </location>
</feature>
<reference evidence="16" key="1">
    <citation type="journal article" date="2014" name="Int. J. Syst. Evol. Microbiol.">
        <title>Complete genome sequence of Corynebacterium casei LMG S-19264T (=DSM 44701T), isolated from a smear-ripened cheese.</title>
        <authorList>
            <consortium name="US DOE Joint Genome Institute (JGI-PGF)"/>
            <person name="Walter F."/>
            <person name="Albersmeier A."/>
            <person name="Kalinowski J."/>
            <person name="Ruckert C."/>
        </authorList>
    </citation>
    <scope>NUCLEOTIDE SEQUENCE</scope>
    <source>
        <strain evidence="16">JCM 17251</strain>
    </source>
</reference>
<feature type="transmembrane region" description="Helical" evidence="14">
    <location>
        <begin position="588"/>
        <end position="606"/>
    </location>
</feature>
<feature type="transmembrane region" description="Helical" evidence="14">
    <location>
        <begin position="558"/>
        <end position="582"/>
    </location>
</feature>
<dbReference type="SUPFAM" id="SSF56784">
    <property type="entry name" value="HAD-like"/>
    <property type="match status" value="1"/>
</dbReference>
<dbReference type="SUPFAM" id="SSF81653">
    <property type="entry name" value="Calcium ATPase, transduction domain A"/>
    <property type="match status" value="1"/>
</dbReference>
<dbReference type="SFLD" id="SFLDF00027">
    <property type="entry name" value="p-type_atpase"/>
    <property type="match status" value="1"/>
</dbReference>
<evidence type="ECO:0000256" key="9">
    <source>
        <dbReference type="ARBA" id="ARBA00022842"/>
    </source>
</evidence>
<dbReference type="InterPro" id="IPR023214">
    <property type="entry name" value="HAD_sf"/>
</dbReference>
<keyword evidence="9" id="KW-0460">Magnesium</keyword>
<reference evidence="16" key="2">
    <citation type="submission" date="2020-09" db="EMBL/GenBank/DDBJ databases">
        <authorList>
            <person name="Sun Q."/>
            <person name="Ohkuma M."/>
        </authorList>
    </citation>
    <scope>NUCLEOTIDE SEQUENCE</scope>
    <source>
        <strain evidence="16">JCM 17251</strain>
    </source>
</reference>
<evidence type="ECO:0000256" key="11">
    <source>
        <dbReference type="ARBA" id="ARBA00022989"/>
    </source>
</evidence>
<dbReference type="InterPro" id="IPR027256">
    <property type="entry name" value="P-typ_ATPase_IB"/>
</dbReference>
<name>A0A917XVQ2_9BACI</name>
<dbReference type="AlphaFoldDB" id="A0A917XVQ2"/>
<dbReference type="SFLD" id="SFLDG00002">
    <property type="entry name" value="C1.7:_P-type_atpase_like"/>
    <property type="match status" value="1"/>
</dbReference>
<accession>A0A917XVQ2</accession>
<keyword evidence="11 14" id="KW-1133">Transmembrane helix</keyword>
<feature type="transmembrane region" description="Helical" evidence="14">
    <location>
        <begin position="12"/>
        <end position="31"/>
    </location>
</feature>
<dbReference type="InterPro" id="IPR008250">
    <property type="entry name" value="ATPase_P-typ_transduc_dom_A_sf"/>
</dbReference>
<dbReference type="GO" id="GO:0046872">
    <property type="term" value="F:metal ion binding"/>
    <property type="evidence" value="ECO:0007669"/>
    <property type="project" value="UniProtKB-KW"/>
</dbReference>
<dbReference type="SUPFAM" id="SSF81665">
    <property type="entry name" value="Calcium ATPase, transmembrane domain M"/>
    <property type="match status" value="1"/>
</dbReference>
<feature type="transmembrane region" description="Helical" evidence="14">
    <location>
        <begin position="267"/>
        <end position="288"/>
    </location>
</feature>
<dbReference type="NCBIfam" id="TIGR01512">
    <property type="entry name" value="ATPase-IB2_Cd"/>
    <property type="match status" value="1"/>
</dbReference>
<evidence type="ECO:0000256" key="6">
    <source>
        <dbReference type="ARBA" id="ARBA00022723"/>
    </source>
</evidence>
<evidence type="ECO:0000313" key="17">
    <source>
        <dbReference type="Proteomes" id="UP000624041"/>
    </source>
</evidence>
<dbReference type="NCBIfam" id="TIGR01494">
    <property type="entry name" value="ATPase_P-type"/>
    <property type="match status" value="1"/>
</dbReference>
<dbReference type="InterPro" id="IPR023298">
    <property type="entry name" value="ATPase_P-typ_TM_dom_sf"/>
</dbReference>
<feature type="transmembrane region" description="Helical" evidence="14">
    <location>
        <begin position="237"/>
        <end position="255"/>
    </location>
</feature>
<evidence type="ECO:0000313" key="16">
    <source>
        <dbReference type="EMBL" id="GGN54352.1"/>
    </source>
</evidence>
<gene>
    <name evidence="16" type="primary">zntA</name>
    <name evidence="16" type="ORF">GCM10007971_11990</name>
</gene>
<keyword evidence="5 14" id="KW-0812">Transmembrane</keyword>
<dbReference type="PANTHER" id="PTHR43079">
    <property type="entry name" value="PROBABLE CADMIUM/ZINC-TRANSPORTING ATPASE HMA1"/>
    <property type="match status" value="1"/>
</dbReference>
<dbReference type="SFLD" id="SFLDS00003">
    <property type="entry name" value="Haloacid_Dehalogenase"/>
    <property type="match status" value="1"/>
</dbReference>
<sequence>MFNYLIKSRPGQFLLVGIFFIILGFIFAPFIEIVSRLSFYAAIFFLGFFAAKSAVVDTIQSKSPNVDLLMILAALGAVLINYESEGAILLLIFAGAEALEDYASAKSTNAISELMSQVPSTAQVLRDNGEVVEIPTDDLNIGDMVVVSKGELIPIDGITDRQTMVNEAALTGESVPVSKEKGDEVFAGTINEGHAFHLEVNKLSNETVFSNIIRMVEEAQNRPSNVSKFIDRIESKYVISVLVGVPIFIFILYAFNDFTFQEAFYRGMVMLTVASPCALVASATPATLSAISNGARNGVLFKGGAAMEALSTMDVLYSDKTGTLTHGEFEVVDYAAQEDTLSEVVYMEQQSSHPIARAIVDTFNYLDLDQIDRNEPVEEVAGSGMKKGEIQIGKPSVFDQYEDIHNYRKKAIDGNTNIFVGKNNKIVGYFSLADRVRKESAEAVAGFQKEGIRVALLTGDNETVAKKVADEVGGVDYVASCLPEDKIKYIHESQQAGKIVGMIGDGINDAPALANADIGIAMGSGSSVAMESSDVVIVKNNLAKLFYSFKLSHRLNRIIVGNVAFSIGVILALVILNLFGLLNLPMAVLFHEGSTILVILNGLRLLRQGKQKK</sequence>
<dbReference type="EMBL" id="BMOS01000006">
    <property type="protein sequence ID" value="GGN54352.1"/>
    <property type="molecule type" value="Genomic_DNA"/>
</dbReference>
<keyword evidence="6 14" id="KW-0479">Metal-binding</keyword>
<dbReference type="FunFam" id="2.70.150.10:FF:000002">
    <property type="entry name" value="Copper-transporting ATPase 1, putative"/>
    <property type="match status" value="1"/>
</dbReference>
<dbReference type="Gene3D" id="3.40.50.1000">
    <property type="entry name" value="HAD superfamily/HAD-like"/>
    <property type="match status" value="1"/>
</dbReference>
<keyword evidence="8 14" id="KW-0067">ATP-binding</keyword>
<keyword evidence="10" id="KW-1278">Translocase</keyword>
<dbReference type="InterPro" id="IPR044492">
    <property type="entry name" value="P_typ_ATPase_HD_dom"/>
</dbReference>
<dbReference type="PRINTS" id="PR00120">
    <property type="entry name" value="HATPASE"/>
</dbReference>
<dbReference type="Pfam" id="PF00702">
    <property type="entry name" value="Hydrolase"/>
    <property type="match status" value="1"/>
</dbReference>
<evidence type="ECO:0000256" key="13">
    <source>
        <dbReference type="ARBA" id="ARBA00023136"/>
    </source>
</evidence>
<dbReference type="SUPFAM" id="SSF81660">
    <property type="entry name" value="Metal cation-transporting ATPase, ATP-binding domain N"/>
    <property type="match status" value="1"/>
</dbReference>
<dbReference type="GO" id="GO:0005524">
    <property type="term" value="F:ATP binding"/>
    <property type="evidence" value="ECO:0007669"/>
    <property type="project" value="UniProtKB-UniRule"/>
</dbReference>
<dbReference type="InterPro" id="IPR018303">
    <property type="entry name" value="ATPase_P-typ_P_site"/>
</dbReference>
<dbReference type="Gene3D" id="2.70.150.10">
    <property type="entry name" value="Calcium-transporting ATPase, cytoplasmic transduction domain A"/>
    <property type="match status" value="1"/>
</dbReference>
<evidence type="ECO:0000256" key="7">
    <source>
        <dbReference type="ARBA" id="ARBA00022741"/>
    </source>
</evidence>
<dbReference type="RefSeq" id="WP_188856428.1">
    <property type="nucleotide sequence ID" value="NZ_BMOS01000006.1"/>
</dbReference>
<dbReference type="PANTHER" id="PTHR43079:SF1">
    <property type="entry name" value="CADMIUM_ZINC-TRANSPORTING ATPASE HMA1, CHLOROPLASTIC-RELATED"/>
    <property type="match status" value="1"/>
</dbReference>
<evidence type="ECO:0000256" key="4">
    <source>
        <dbReference type="ARBA" id="ARBA00022553"/>
    </source>
</evidence>
<evidence type="ECO:0000256" key="1">
    <source>
        <dbReference type="ARBA" id="ARBA00004651"/>
    </source>
</evidence>
<evidence type="ECO:0000256" key="14">
    <source>
        <dbReference type="RuleBase" id="RU362081"/>
    </source>
</evidence>
<evidence type="ECO:0000256" key="12">
    <source>
        <dbReference type="ARBA" id="ARBA00023065"/>
    </source>
</evidence>
<proteinExistence type="inferred from homology"/>
<comment type="subcellular location">
    <subcellularLocation>
        <location evidence="1">Cell membrane</location>
        <topology evidence="1">Multi-pass membrane protein</topology>
    </subcellularLocation>
</comment>
<dbReference type="Gene3D" id="3.40.1110.10">
    <property type="entry name" value="Calcium-transporting ATPase, cytoplasmic domain N"/>
    <property type="match status" value="1"/>
</dbReference>
<dbReference type="GO" id="GO:0005886">
    <property type="term" value="C:plasma membrane"/>
    <property type="evidence" value="ECO:0007669"/>
    <property type="project" value="UniProtKB-SubCell"/>
</dbReference>
<dbReference type="GO" id="GO:0019829">
    <property type="term" value="F:ATPase-coupled monoatomic cation transmembrane transporter activity"/>
    <property type="evidence" value="ECO:0007669"/>
    <property type="project" value="InterPro"/>
</dbReference>
<dbReference type="GO" id="GO:0016887">
    <property type="term" value="F:ATP hydrolysis activity"/>
    <property type="evidence" value="ECO:0007669"/>
    <property type="project" value="InterPro"/>
</dbReference>
<dbReference type="InterPro" id="IPR051949">
    <property type="entry name" value="Cation_Transport_ATPase"/>
</dbReference>
<evidence type="ECO:0000256" key="2">
    <source>
        <dbReference type="ARBA" id="ARBA00006024"/>
    </source>
</evidence>
<dbReference type="Proteomes" id="UP000624041">
    <property type="component" value="Unassembled WGS sequence"/>
</dbReference>
<keyword evidence="7 14" id="KW-0547">Nucleotide-binding</keyword>
<keyword evidence="13 14" id="KW-0472">Membrane</keyword>
<evidence type="ECO:0000256" key="3">
    <source>
        <dbReference type="ARBA" id="ARBA00022448"/>
    </source>
</evidence>
<keyword evidence="3" id="KW-0813">Transport</keyword>
<comment type="similarity">
    <text evidence="2 14">Belongs to the cation transport ATPase (P-type) (TC 3.A.3) family. Type IB subfamily.</text>
</comment>
<evidence type="ECO:0000256" key="8">
    <source>
        <dbReference type="ARBA" id="ARBA00022840"/>
    </source>
</evidence>
<keyword evidence="17" id="KW-1185">Reference proteome</keyword>